<accession>A0A974NYW5</accession>
<proteinExistence type="predicted"/>
<sequence>MFVILGATGHVGSATARTLLEQGEAVTVVTRDAEKAGNLRALGAEVAVADVHDIATIRDVFRLGRRLFLLNPPAAPDTDTDCVEKETVRHLLAALDGSGLEKVVAESTYGAQAGDHLGDLNTLHELEQGLGAQPIPHSVIRAAYYMSSWDMMAASARESGTLPTMFPADLRIPMVAPADLGRVAARLLVEPARHTGIRFVEGPERYSSTDVAHAFASALGKPVNPLVTPRSQWESTYRQLGFSEPAAKSYARMTGVSVDGNFEMPDNPIRGTITLQAYVDALCSKL</sequence>
<reference evidence="3" key="1">
    <citation type="submission" date="2020-09" db="EMBL/GenBank/DDBJ databases">
        <title>Sphingomonas sp., a new species isolated from pork steak.</title>
        <authorList>
            <person name="Heidler von Heilborn D."/>
        </authorList>
    </citation>
    <scope>NUCLEOTIDE SEQUENCE [LARGE SCALE GENOMIC DNA]</scope>
    <source>
        <plasmid evidence="3">punnamed2</plasmid>
    </source>
</reference>
<geneLocation type="plasmid" evidence="2 3">
    <name>punnamed2</name>
</geneLocation>
<dbReference type="AlphaFoldDB" id="A0A974NYW5"/>
<organism evidence="2 3">
    <name type="scientific">Sphingomonas aliaeris</name>
    <dbReference type="NCBI Taxonomy" id="2759526"/>
    <lineage>
        <taxon>Bacteria</taxon>
        <taxon>Pseudomonadati</taxon>
        <taxon>Pseudomonadota</taxon>
        <taxon>Alphaproteobacteria</taxon>
        <taxon>Sphingomonadales</taxon>
        <taxon>Sphingomonadaceae</taxon>
        <taxon>Sphingomonas</taxon>
    </lineage>
</organism>
<dbReference type="Pfam" id="PF05368">
    <property type="entry name" value="NmrA"/>
    <property type="match status" value="1"/>
</dbReference>
<keyword evidence="3" id="KW-1185">Reference proteome</keyword>
<evidence type="ECO:0000313" key="2">
    <source>
        <dbReference type="EMBL" id="QQV79400.1"/>
    </source>
</evidence>
<keyword evidence="2" id="KW-0614">Plasmid</keyword>
<dbReference type="InterPro" id="IPR036291">
    <property type="entry name" value="NAD(P)-bd_dom_sf"/>
</dbReference>
<gene>
    <name evidence="2" type="ORF">H5J25_20140</name>
</gene>
<name>A0A974NYW5_9SPHN</name>
<dbReference type="Gene3D" id="3.40.50.720">
    <property type="entry name" value="NAD(P)-binding Rossmann-like Domain"/>
    <property type="match status" value="1"/>
</dbReference>
<dbReference type="EMBL" id="CP061037">
    <property type="protein sequence ID" value="QQV79400.1"/>
    <property type="molecule type" value="Genomic_DNA"/>
</dbReference>
<dbReference type="PANTHER" id="PTHR43162">
    <property type="match status" value="1"/>
</dbReference>
<dbReference type="InterPro" id="IPR008030">
    <property type="entry name" value="NmrA-like"/>
</dbReference>
<dbReference type="SUPFAM" id="SSF51735">
    <property type="entry name" value="NAD(P)-binding Rossmann-fold domains"/>
    <property type="match status" value="1"/>
</dbReference>
<evidence type="ECO:0000313" key="3">
    <source>
        <dbReference type="Proteomes" id="UP000595894"/>
    </source>
</evidence>
<dbReference type="RefSeq" id="WP_202096670.1">
    <property type="nucleotide sequence ID" value="NZ_CP061037.1"/>
</dbReference>
<feature type="domain" description="NmrA-like" evidence="1">
    <location>
        <begin position="3"/>
        <end position="233"/>
    </location>
</feature>
<protein>
    <submittedName>
        <fullName evidence="2">NmrA family NAD(P)-binding protein</fullName>
    </submittedName>
</protein>
<dbReference type="Gene3D" id="3.90.25.10">
    <property type="entry name" value="UDP-galactose 4-epimerase, domain 1"/>
    <property type="match status" value="1"/>
</dbReference>
<dbReference type="Proteomes" id="UP000595894">
    <property type="component" value="Plasmid punnamed2"/>
</dbReference>
<evidence type="ECO:0000259" key="1">
    <source>
        <dbReference type="Pfam" id="PF05368"/>
    </source>
</evidence>
<dbReference type="PANTHER" id="PTHR43162:SF1">
    <property type="entry name" value="PRESTALK A DIFFERENTIATION PROTEIN A"/>
    <property type="match status" value="1"/>
</dbReference>
<dbReference type="InterPro" id="IPR051604">
    <property type="entry name" value="Ergot_Alk_Oxidoreductase"/>
</dbReference>
<dbReference type="KEGG" id="sari:H5J25_20140"/>